<comment type="subcellular location">
    <subcellularLocation>
        <location evidence="5">Cell membrane</location>
        <topology evidence="5">Multi-pass membrane protein</topology>
    </subcellularLocation>
    <subcellularLocation>
        <location evidence="1">Membrane</location>
        <topology evidence="1">Multi-pass membrane protein</topology>
    </subcellularLocation>
</comment>
<feature type="transmembrane region" description="Helical" evidence="5">
    <location>
        <begin position="245"/>
        <end position="263"/>
    </location>
</feature>
<dbReference type="Proteomes" id="UP000660745">
    <property type="component" value="Unassembled WGS sequence"/>
</dbReference>
<feature type="transmembrane region" description="Helical" evidence="5">
    <location>
        <begin position="205"/>
        <end position="224"/>
    </location>
</feature>
<dbReference type="SUPFAM" id="SSF161098">
    <property type="entry name" value="MetI-like"/>
    <property type="match status" value="1"/>
</dbReference>
<dbReference type="GO" id="GO:0055085">
    <property type="term" value="P:transmembrane transport"/>
    <property type="evidence" value="ECO:0007669"/>
    <property type="project" value="InterPro"/>
</dbReference>
<keyword evidence="8" id="KW-1185">Reference proteome</keyword>
<evidence type="ECO:0000313" key="7">
    <source>
        <dbReference type="EMBL" id="GGP13311.1"/>
    </source>
</evidence>
<dbReference type="Pfam" id="PF00528">
    <property type="entry name" value="BPD_transp_1"/>
    <property type="match status" value="1"/>
</dbReference>
<keyword evidence="2 5" id="KW-0812">Transmembrane</keyword>
<accession>A0A918E9F6</accession>
<comment type="caution">
    <text evidence="7">The sequence shown here is derived from an EMBL/GenBank/DDBJ whole genome shotgun (WGS) entry which is preliminary data.</text>
</comment>
<evidence type="ECO:0000256" key="1">
    <source>
        <dbReference type="ARBA" id="ARBA00004141"/>
    </source>
</evidence>
<evidence type="ECO:0000256" key="4">
    <source>
        <dbReference type="ARBA" id="ARBA00023136"/>
    </source>
</evidence>
<feature type="transmembrane region" description="Helical" evidence="5">
    <location>
        <begin position="303"/>
        <end position="324"/>
    </location>
</feature>
<sequence length="333" mass="37022">MARREPTTRVPPQARPPLENVMATITPTKAPRDASLATPGWVRWANDHRKWLLAAPAMIFVAALIVIPLVWTGYLSLTDTEGSVRADSEFVGIQNYLDVLSDFDRFWPAVGRTAAFTIVALLFEVVLGMAIALLLWRPFKGQKWVRVAILMPLVATPVAVGMMWRLIFDPNIGLANQALGWVGIAPQPWLSGQYTALPTTIFIDVWQWTPMVVLILLAGLTSLSDEPQEAARIDGASTWQRFRHVTLPLLMPTVIVAVLLRGIDALKTFDILYATKGRGGGSFHEVETLNVYAYGLSFDYNEYGVSSTVLILFFLIIIGSMWALTARRKEAKR</sequence>
<feature type="transmembrane region" description="Helical" evidence="5">
    <location>
        <begin position="114"/>
        <end position="135"/>
    </location>
</feature>
<dbReference type="InterPro" id="IPR052730">
    <property type="entry name" value="Sugar_ABC_transporter"/>
</dbReference>
<feature type="transmembrane region" description="Helical" evidence="5">
    <location>
        <begin position="147"/>
        <end position="167"/>
    </location>
</feature>
<dbReference type="InterPro" id="IPR035906">
    <property type="entry name" value="MetI-like_sf"/>
</dbReference>
<organism evidence="7 8">
    <name type="scientific">Nonomuraea glycinis</name>
    <dbReference type="NCBI Taxonomy" id="2047744"/>
    <lineage>
        <taxon>Bacteria</taxon>
        <taxon>Bacillati</taxon>
        <taxon>Actinomycetota</taxon>
        <taxon>Actinomycetes</taxon>
        <taxon>Streptosporangiales</taxon>
        <taxon>Streptosporangiaceae</taxon>
        <taxon>Nonomuraea</taxon>
    </lineage>
</organism>
<evidence type="ECO:0000256" key="3">
    <source>
        <dbReference type="ARBA" id="ARBA00022989"/>
    </source>
</evidence>
<evidence type="ECO:0000256" key="2">
    <source>
        <dbReference type="ARBA" id="ARBA00022692"/>
    </source>
</evidence>
<dbReference type="AlphaFoldDB" id="A0A918E9F6"/>
<dbReference type="GO" id="GO:0005886">
    <property type="term" value="C:plasma membrane"/>
    <property type="evidence" value="ECO:0007669"/>
    <property type="project" value="UniProtKB-SubCell"/>
</dbReference>
<keyword evidence="3 5" id="KW-1133">Transmembrane helix</keyword>
<evidence type="ECO:0000256" key="5">
    <source>
        <dbReference type="RuleBase" id="RU363032"/>
    </source>
</evidence>
<proteinExistence type="inferred from homology"/>
<feature type="transmembrane region" description="Helical" evidence="5">
    <location>
        <begin position="51"/>
        <end position="71"/>
    </location>
</feature>
<gene>
    <name evidence="7" type="ORF">GCM10012278_64510</name>
</gene>
<keyword evidence="5" id="KW-0813">Transport</keyword>
<dbReference type="Gene3D" id="1.10.3720.10">
    <property type="entry name" value="MetI-like"/>
    <property type="match status" value="1"/>
</dbReference>
<reference evidence="7" key="2">
    <citation type="submission" date="2020-09" db="EMBL/GenBank/DDBJ databases">
        <authorList>
            <person name="Sun Q."/>
            <person name="Zhou Y."/>
        </authorList>
    </citation>
    <scope>NUCLEOTIDE SEQUENCE</scope>
    <source>
        <strain evidence="7">CGMCC 4.7430</strain>
    </source>
</reference>
<dbReference type="InterPro" id="IPR000515">
    <property type="entry name" value="MetI-like"/>
</dbReference>
<comment type="similarity">
    <text evidence="5">Belongs to the binding-protein-dependent transport system permease family.</text>
</comment>
<dbReference type="PROSITE" id="PS50928">
    <property type="entry name" value="ABC_TM1"/>
    <property type="match status" value="1"/>
</dbReference>
<dbReference type="PANTHER" id="PTHR43759:SF1">
    <property type="entry name" value="GLUCOSE IMPORT SYSTEM PERMEASE PROTEIN GLCT"/>
    <property type="match status" value="1"/>
</dbReference>
<protein>
    <submittedName>
        <fullName evidence="7">ABC transporter permease</fullName>
    </submittedName>
</protein>
<evidence type="ECO:0000313" key="8">
    <source>
        <dbReference type="Proteomes" id="UP000660745"/>
    </source>
</evidence>
<dbReference type="PANTHER" id="PTHR43759">
    <property type="entry name" value="TREHALOSE TRANSPORT SYSTEM PERMEASE PROTEIN SUGA"/>
    <property type="match status" value="1"/>
</dbReference>
<dbReference type="EMBL" id="BMNK01000014">
    <property type="protein sequence ID" value="GGP13311.1"/>
    <property type="molecule type" value="Genomic_DNA"/>
</dbReference>
<reference evidence="7" key="1">
    <citation type="journal article" date="2014" name="Int. J. Syst. Evol. Microbiol.">
        <title>Complete genome sequence of Corynebacterium casei LMG S-19264T (=DSM 44701T), isolated from a smear-ripened cheese.</title>
        <authorList>
            <consortium name="US DOE Joint Genome Institute (JGI-PGF)"/>
            <person name="Walter F."/>
            <person name="Albersmeier A."/>
            <person name="Kalinowski J."/>
            <person name="Ruckert C."/>
        </authorList>
    </citation>
    <scope>NUCLEOTIDE SEQUENCE</scope>
    <source>
        <strain evidence="7">CGMCC 4.7430</strain>
    </source>
</reference>
<keyword evidence="4 5" id="KW-0472">Membrane</keyword>
<feature type="domain" description="ABC transmembrane type-1" evidence="6">
    <location>
        <begin position="110"/>
        <end position="324"/>
    </location>
</feature>
<name>A0A918E9F6_9ACTN</name>
<dbReference type="CDD" id="cd06261">
    <property type="entry name" value="TM_PBP2"/>
    <property type="match status" value="1"/>
</dbReference>
<evidence type="ECO:0000259" key="6">
    <source>
        <dbReference type="PROSITE" id="PS50928"/>
    </source>
</evidence>